<dbReference type="InterPro" id="IPR036875">
    <property type="entry name" value="Znf_CCHC_sf"/>
</dbReference>
<dbReference type="InterPro" id="IPR001878">
    <property type="entry name" value="Znf_CCHC"/>
</dbReference>
<dbReference type="GO" id="GO:0008270">
    <property type="term" value="F:zinc ion binding"/>
    <property type="evidence" value="ECO:0007669"/>
    <property type="project" value="UniProtKB-KW"/>
</dbReference>
<sequence>MTSTLGEYVTRFRRYMAVLTPDGNSSTDSLNSLGRSAFISGLPDDLKRNLYAQLDLNTAPIDMVINVAEYFDSLNSFRAPAPAPGLGPSGHWPSTSASSSSATPIAAASPRDPMAMEIDNLRLELNAVRQQLQRQNQSGSSNHPPRLSDEERERLRATGGCFRCRRLGHQARQCRKYPVSVNNVDVGTSLASSSGSGNASSGQV</sequence>
<dbReference type="GO" id="GO:0003676">
    <property type="term" value="F:nucleic acid binding"/>
    <property type="evidence" value="ECO:0007669"/>
    <property type="project" value="InterPro"/>
</dbReference>
<evidence type="ECO:0000259" key="3">
    <source>
        <dbReference type="PROSITE" id="PS50158"/>
    </source>
</evidence>
<name>A0A9P6PJV6_9FUNG</name>
<evidence type="ECO:0000256" key="2">
    <source>
        <dbReference type="SAM" id="MobiDB-lite"/>
    </source>
</evidence>
<dbReference type="SMART" id="SM00343">
    <property type="entry name" value="ZnF_C2HC"/>
    <property type="match status" value="1"/>
</dbReference>
<dbReference type="Proteomes" id="UP000726737">
    <property type="component" value="Unassembled WGS sequence"/>
</dbReference>
<protein>
    <recommendedName>
        <fullName evidence="3">CCHC-type domain-containing protein</fullName>
    </recommendedName>
</protein>
<reference evidence="4" key="1">
    <citation type="journal article" date="2020" name="Fungal Divers.">
        <title>Resolving the Mortierellaceae phylogeny through synthesis of multi-gene phylogenetics and phylogenomics.</title>
        <authorList>
            <person name="Vandepol N."/>
            <person name="Liber J."/>
            <person name="Desiro A."/>
            <person name="Na H."/>
            <person name="Kennedy M."/>
            <person name="Barry K."/>
            <person name="Grigoriev I.V."/>
            <person name="Miller A.N."/>
            <person name="O'Donnell K."/>
            <person name="Stajich J.E."/>
            <person name="Bonito G."/>
        </authorList>
    </citation>
    <scope>NUCLEOTIDE SEQUENCE</scope>
    <source>
        <strain evidence="4">KOD948</strain>
    </source>
</reference>
<dbReference type="AlphaFoldDB" id="A0A9P6PJV6"/>
<keyword evidence="1" id="KW-0863">Zinc-finger</keyword>
<feature type="region of interest" description="Disordered" evidence="2">
    <location>
        <begin position="85"/>
        <end position="108"/>
    </location>
</feature>
<keyword evidence="5" id="KW-1185">Reference proteome</keyword>
<feature type="compositionally biased region" description="Polar residues" evidence="2">
    <location>
        <begin position="132"/>
        <end position="143"/>
    </location>
</feature>
<gene>
    <name evidence="4" type="ORF">BG011_002443</name>
</gene>
<dbReference type="EMBL" id="JAAAJA010001787">
    <property type="protein sequence ID" value="KAG0246393.1"/>
    <property type="molecule type" value="Genomic_DNA"/>
</dbReference>
<comment type="caution">
    <text evidence="4">The sequence shown here is derived from an EMBL/GenBank/DDBJ whole genome shotgun (WGS) entry which is preliminary data.</text>
</comment>
<feature type="compositionally biased region" description="Low complexity" evidence="2">
    <location>
        <begin position="93"/>
        <end position="108"/>
    </location>
</feature>
<dbReference type="OrthoDB" id="2407931at2759"/>
<dbReference type="Gene3D" id="4.10.60.10">
    <property type="entry name" value="Zinc finger, CCHC-type"/>
    <property type="match status" value="1"/>
</dbReference>
<keyword evidence="1" id="KW-0479">Metal-binding</keyword>
<proteinExistence type="predicted"/>
<feature type="region of interest" description="Disordered" evidence="2">
    <location>
        <begin position="132"/>
        <end position="153"/>
    </location>
</feature>
<evidence type="ECO:0000313" key="4">
    <source>
        <dbReference type="EMBL" id="KAG0246393.1"/>
    </source>
</evidence>
<accession>A0A9P6PJV6</accession>
<organism evidence="4 5">
    <name type="scientific">Mortierella polycephala</name>
    <dbReference type="NCBI Taxonomy" id="41804"/>
    <lineage>
        <taxon>Eukaryota</taxon>
        <taxon>Fungi</taxon>
        <taxon>Fungi incertae sedis</taxon>
        <taxon>Mucoromycota</taxon>
        <taxon>Mortierellomycotina</taxon>
        <taxon>Mortierellomycetes</taxon>
        <taxon>Mortierellales</taxon>
        <taxon>Mortierellaceae</taxon>
        <taxon>Mortierella</taxon>
    </lineage>
</organism>
<feature type="domain" description="CCHC-type" evidence="3">
    <location>
        <begin position="161"/>
        <end position="176"/>
    </location>
</feature>
<keyword evidence="1" id="KW-0862">Zinc</keyword>
<evidence type="ECO:0000313" key="5">
    <source>
        <dbReference type="Proteomes" id="UP000726737"/>
    </source>
</evidence>
<dbReference type="SUPFAM" id="SSF57756">
    <property type="entry name" value="Retrovirus zinc finger-like domains"/>
    <property type="match status" value="1"/>
</dbReference>
<evidence type="ECO:0000256" key="1">
    <source>
        <dbReference type="PROSITE-ProRule" id="PRU00047"/>
    </source>
</evidence>
<dbReference type="PROSITE" id="PS50158">
    <property type="entry name" value="ZF_CCHC"/>
    <property type="match status" value="1"/>
</dbReference>